<proteinExistence type="predicted"/>
<organism evidence="6">
    <name type="scientific">freshwater metagenome</name>
    <dbReference type="NCBI Taxonomy" id="449393"/>
    <lineage>
        <taxon>unclassified sequences</taxon>
        <taxon>metagenomes</taxon>
        <taxon>ecological metagenomes</taxon>
    </lineage>
</organism>
<dbReference type="SMART" id="SM00849">
    <property type="entry name" value="Lactamase_B"/>
    <property type="match status" value="1"/>
</dbReference>
<evidence type="ECO:0000256" key="4">
    <source>
        <dbReference type="ARBA" id="ARBA00022833"/>
    </source>
</evidence>
<comment type="cofactor">
    <cofactor evidence="1">
        <name>Zn(2+)</name>
        <dbReference type="ChEBI" id="CHEBI:29105"/>
    </cofactor>
</comment>
<dbReference type="Gene3D" id="3.60.15.10">
    <property type="entry name" value="Ribonuclease Z/Hydroxyacylglutathione hydrolase-like"/>
    <property type="match status" value="1"/>
</dbReference>
<keyword evidence="3" id="KW-0378">Hydrolase</keyword>
<name>A0A6J7DG03_9ZZZZ</name>
<dbReference type="Pfam" id="PF00753">
    <property type="entry name" value="Lactamase_B"/>
    <property type="match status" value="1"/>
</dbReference>
<dbReference type="PANTHER" id="PTHR46233:SF3">
    <property type="entry name" value="HYDROXYACYLGLUTATHIONE HYDROLASE GLOC"/>
    <property type="match status" value="1"/>
</dbReference>
<protein>
    <submittedName>
        <fullName evidence="6">Unannotated protein</fullName>
    </submittedName>
</protein>
<dbReference type="EMBL" id="CAFBLS010000059">
    <property type="protein sequence ID" value="CAB4869952.1"/>
    <property type="molecule type" value="Genomic_DNA"/>
</dbReference>
<evidence type="ECO:0000259" key="5">
    <source>
        <dbReference type="SMART" id="SM00849"/>
    </source>
</evidence>
<keyword evidence="4" id="KW-0862">Zinc</keyword>
<accession>A0A6J7DG03</accession>
<dbReference type="GO" id="GO:0046872">
    <property type="term" value="F:metal ion binding"/>
    <property type="evidence" value="ECO:0007669"/>
    <property type="project" value="UniProtKB-KW"/>
</dbReference>
<dbReference type="PANTHER" id="PTHR46233">
    <property type="entry name" value="HYDROXYACYLGLUTATHIONE HYDROLASE GLOC"/>
    <property type="match status" value="1"/>
</dbReference>
<keyword evidence="2" id="KW-0479">Metal-binding</keyword>
<dbReference type="SUPFAM" id="SSF56281">
    <property type="entry name" value="Metallo-hydrolase/oxidoreductase"/>
    <property type="match status" value="1"/>
</dbReference>
<reference evidence="6" key="1">
    <citation type="submission" date="2020-05" db="EMBL/GenBank/DDBJ databases">
        <authorList>
            <person name="Chiriac C."/>
            <person name="Salcher M."/>
            <person name="Ghai R."/>
            <person name="Kavagutti S V."/>
        </authorList>
    </citation>
    <scope>NUCLEOTIDE SEQUENCE</scope>
</reference>
<dbReference type="GO" id="GO:0016787">
    <property type="term" value="F:hydrolase activity"/>
    <property type="evidence" value="ECO:0007669"/>
    <property type="project" value="UniProtKB-KW"/>
</dbReference>
<evidence type="ECO:0000256" key="1">
    <source>
        <dbReference type="ARBA" id="ARBA00001947"/>
    </source>
</evidence>
<evidence type="ECO:0000256" key="3">
    <source>
        <dbReference type="ARBA" id="ARBA00022801"/>
    </source>
</evidence>
<evidence type="ECO:0000256" key="2">
    <source>
        <dbReference type="ARBA" id="ARBA00022723"/>
    </source>
</evidence>
<sequence>MLIVGFPAGSWATNCYVIASGPGEPCLIIDPGQDSIDGIQEAVREHSLLPAAVLLTHGHIDHVWSVAPIAHGFGIPAYIHGEDRYRLADPAGTSIAASREHLLSMTKGVLELTEPDDVRVLDDGAQLELAGIDLTVAHAPGHTEGSVVFSRGAQGDEPPVMFSGDVLFAGSIGRTDLPGGDGEAMRRSLERVIITADDATIVLPGHGGQTTIGAERASNPYLQFAGPGAPAPRRGM</sequence>
<dbReference type="AlphaFoldDB" id="A0A6J7DG03"/>
<dbReference type="InterPro" id="IPR036866">
    <property type="entry name" value="RibonucZ/Hydroxyglut_hydro"/>
</dbReference>
<evidence type="ECO:0000313" key="6">
    <source>
        <dbReference type="EMBL" id="CAB4869952.1"/>
    </source>
</evidence>
<dbReference type="InterPro" id="IPR001279">
    <property type="entry name" value="Metallo-B-lactamas"/>
</dbReference>
<dbReference type="CDD" id="cd06262">
    <property type="entry name" value="metallo-hydrolase-like_MBL-fold"/>
    <property type="match status" value="1"/>
</dbReference>
<dbReference type="InterPro" id="IPR051453">
    <property type="entry name" value="MBL_Glyoxalase_II"/>
</dbReference>
<feature type="domain" description="Metallo-beta-lactamase" evidence="5">
    <location>
        <begin position="12"/>
        <end position="206"/>
    </location>
</feature>
<gene>
    <name evidence="6" type="ORF">UFOPK3402_00637</name>
</gene>